<keyword evidence="2" id="KW-1185">Reference proteome</keyword>
<organism evidence="1 2">
    <name type="scientific">Thioalkalivibrio nitratireducens (strain DSM 14787 / UNIQEM 213 / ALEN2)</name>
    <dbReference type="NCBI Taxonomy" id="1255043"/>
    <lineage>
        <taxon>Bacteria</taxon>
        <taxon>Pseudomonadati</taxon>
        <taxon>Pseudomonadota</taxon>
        <taxon>Gammaproteobacteria</taxon>
        <taxon>Chromatiales</taxon>
        <taxon>Ectothiorhodospiraceae</taxon>
        <taxon>Thioalkalivibrio</taxon>
    </lineage>
</organism>
<dbReference type="PATRIC" id="fig|1255043.3.peg.453"/>
<dbReference type="HOGENOM" id="CLU_3334190_0_0_6"/>
<dbReference type="EMBL" id="CP003989">
    <property type="protein sequence ID" value="AGA32152.1"/>
    <property type="molecule type" value="Genomic_DNA"/>
</dbReference>
<accession>L0DT30</accession>
<dbReference type="STRING" id="1255043.TVNIR_0450"/>
<gene>
    <name evidence="1" type="ordered locus">TVNIR_0450</name>
</gene>
<evidence type="ECO:0000313" key="1">
    <source>
        <dbReference type="EMBL" id="AGA32152.1"/>
    </source>
</evidence>
<dbReference type="Proteomes" id="UP000010809">
    <property type="component" value="Chromosome"/>
</dbReference>
<proteinExistence type="predicted"/>
<reference evidence="1" key="1">
    <citation type="submission" date="2015-12" db="EMBL/GenBank/DDBJ databases">
        <authorList>
            <person name="Tikhonova T.V."/>
            <person name="Pavlov A.R."/>
            <person name="Beletsky A.V."/>
            <person name="Mardanov A.V."/>
            <person name="Sorokin D.Y."/>
            <person name="Ravin N.V."/>
            <person name="Popov V.O."/>
        </authorList>
    </citation>
    <scope>NUCLEOTIDE SEQUENCE</scope>
    <source>
        <strain evidence="1">DSM 14787</strain>
    </source>
</reference>
<protein>
    <submittedName>
        <fullName evidence="1">Uncharacterized protein</fullName>
    </submittedName>
</protein>
<evidence type="ECO:0000313" key="2">
    <source>
        <dbReference type="Proteomes" id="UP000010809"/>
    </source>
</evidence>
<sequence>MAGQADRHDLWCAKKSVNLDGAERVRFDEAGNGIQPMS</sequence>
<dbReference type="AlphaFoldDB" id="L0DT30"/>
<name>L0DT30_THIND</name>
<dbReference type="KEGG" id="tni:TVNIR_0450"/>